<feature type="transmembrane region" description="Helical" evidence="6">
    <location>
        <begin position="127"/>
        <end position="144"/>
    </location>
</feature>
<evidence type="ECO:0000313" key="9">
    <source>
        <dbReference type="Proteomes" id="UP001163823"/>
    </source>
</evidence>
<evidence type="ECO:0000256" key="4">
    <source>
        <dbReference type="ARBA" id="ARBA00022989"/>
    </source>
</evidence>
<feature type="transmembrane region" description="Helical" evidence="6">
    <location>
        <begin position="63"/>
        <end position="84"/>
    </location>
</feature>
<proteinExistence type="predicted"/>
<keyword evidence="9" id="KW-1185">Reference proteome</keyword>
<keyword evidence="4 6" id="KW-1133">Transmembrane helix</keyword>
<reference evidence="8" key="1">
    <citation type="journal article" date="2023" name="Science">
        <title>Elucidation of the pathway for biosynthesis of saponin adjuvants from the soapbark tree.</title>
        <authorList>
            <person name="Reed J."/>
            <person name="Orme A."/>
            <person name="El-Demerdash A."/>
            <person name="Owen C."/>
            <person name="Martin L.B.B."/>
            <person name="Misra R.C."/>
            <person name="Kikuchi S."/>
            <person name="Rejzek M."/>
            <person name="Martin A.C."/>
            <person name="Harkess A."/>
            <person name="Leebens-Mack J."/>
            <person name="Louveau T."/>
            <person name="Stephenson M.J."/>
            <person name="Osbourn A."/>
        </authorList>
    </citation>
    <scope>NUCLEOTIDE SEQUENCE</scope>
    <source>
        <strain evidence="8">S10</strain>
    </source>
</reference>
<accession>A0AAD7L7Z7</accession>
<evidence type="ECO:0000259" key="7">
    <source>
        <dbReference type="PROSITE" id="PS50845"/>
    </source>
</evidence>
<feature type="domain" description="Reticulon" evidence="7">
    <location>
        <begin position="26"/>
        <end position="215"/>
    </location>
</feature>
<evidence type="ECO:0000256" key="5">
    <source>
        <dbReference type="ARBA" id="ARBA00023136"/>
    </source>
</evidence>
<dbReference type="PANTHER" id="PTHR10994">
    <property type="entry name" value="RETICULON"/>
    <property type="match status" value="1"/>
</dbReference>
<evidence type="ECO:0000256" key="3">
    <source>
        <dbReference type="ARBA" id="ARBA00022824"/>
    </source>
</evidence>
<dbReference type="PANTHER" id="PTHR10994:SF145">
    <property type="entry name" value="RETICULON-LIKE PROTEIN B13"/>
    <property type="match status" value="1"/>
</dbReference>
<name>A0AAD7L7Z7_QUISA</name>
<dbReference type="GO" id="GO:0009617">
    <property type="term" value="P:response to bacterium"/>
    <property type="evidence" value="ECO:0007669"/>
    <property type="project" value="InterPro"/>
</dbReference>
<keyword evidence="2 6" id="KW-0812">Transmembrane</keyword>
<evidence type="ECO:0000256" key="1">
    <source>
        <dbReference type="ARBA" id="ARBA00004477"/>
    </source>
</evidence>
<sequence>MSAENHDFSSTATETHASSSKSDNIMRDIVLWRRKKLSATILLAITATWVVMEVYQFNFLTVISWVAMFVVAPVFIWANMLRLLGKETPDMSNLEVTEAFALETANSVRAWIEEGIRWMFQVSAEKEWFVFVGVVAGLGLLSYVGNCFDFLTFIFIGTMLGMTVPVIYVKQEDKIKSFMERLKAKCRSSYEVVDEKVIKKITNRIAKEKEEKKTE</sequence>
<protein>
    <recommendedName>
        <fullName evidence="6">Reticulon-like protein</fullName>
    </recommendedName>
</protein>
<dbReference type="GO" id="GO:0005789">
    <property type="term" value="C:endoplasmic reticulum membrane"/>
    <property type="evidence" value="ECO:0007669"/>
    <property type="project" value="UniProtKB-SubCell"/>
</dbReference>
<evidence type="ECO:0000256" key="6">
    <source>
        <dbReference type="RuleBase" id="RU363132"/>
    </source>
</evidence>
<feature type="transmembrane region" description="Helical" evidence="6">
    <location>
        <begin position="37"/>
        <end position="57"/>
    </location>
</feature>
<dbReference type="KEGG" id="qsa:O6P43_024681"/>
<gene>
    <name evidence="8" type="ORF">O6P43_024681</name>
</gene>
<dbReference type="PROSITE" id="PS50845">
    <property type="entry name" value="RETICULON"/>
    <property type="match status" value="1"/>
</dbReference>
<keyword evidence="5 6" id="KW-0472">Membrane</keyword>
<dbReference type="AlphaFoldDB" id="A0AAD7L7Z7"/>
<dbReference type="Proteomes" id="UP001163823">
    <property type="component" value="Chromosome 10"/>
</dbReference>
<keyword evidence="3 6" id="KW-0256">Endoplasmic reticulum</keyword>
<dbReference type="EMBL" id="JARAOO010000010">
    <property type="protein sequence ID" value="KAJ7952913.1"/>
    <property type="molecule type" value="Genomic_DNA"/>
</dbReference>
<evidence type="ECO:0000256" key="2">
    <source>
        <dbReference type="ARBA" id="ARBA00022692"/>
    </source>
</evidence>
<dbReference type="InterPro" id="IPR003388">
    <property type="entry name" value="Reticulon"/>
</dbReference>
<dbReference type="Pfam" id="PF02453">
    <property type="entry name" value="Reticulon"/>
    <property type="match status" value="1"/>
</dbReference>
<dbReference type="InterPro" id="IPR045064">
    <property type="entry name" value="Reticulon-like"/>
</dbReference>
<evidence type="ECO:0000313" key="8">
    <source>
        <dbReference type="EMBL" id="KAJ7952913.1"/>
    </source>
</evidence>
<organism evidence="8 9">
    <name type="scientific">Quillaja saponaria</name>
    <name type="common">Soap bark tree</name>
    <dbReference type="NCBI Taxonomy" id="32244"/>
    <lineage>
        <taxon>Eukaryota</taxon>
        <taxon>Viridiplantae</taxon>
        <taxon>Streptophyta</taxon>
        <taxon>Embryophyta</taxon>
        <taxon>Tracheophyta</taxon>
        <taxon>Spermatophyta</taxon>
        <taxon>Magnoliopsida</taxon>
        <taxon>eudicotyledons</taxon>
        <taxon>Gunneridae</taxon>
        <taxon>Pentapetalae</taxon>
        <taxon>rosids</taxon>
        <taxon>fabids</taxon>
        <taxon>Fabales</taxon>
        <taxon>Quillajaceae</taxon>
        <taxon>Quillaja</taxon>
    </lineage>
</organism>
<comment type="subcellular location">
    <subcellularLocation>
        <location evidence="1 6">Endoplasmic reticulum membrane</location>
        <topology evidence="1 6">Multi-pass membrane protein</topology>
    </subcellularLocation>
</comment>
<comment type="caution">
    <text evidence="8">The sequence shown here is derived from an EMBL/GenBank/DDBJ whole genome shotgun (WGS) entry which is preliminary data.</text>
</comment>
<feature type="transmembrane region" description="Helical" evidence="6">
    <location>
        <begin position="150"/>
        <end position="169"/>
    </location>
</feature>